<protein>
    <submittedName>
        <fullName evidence="1">Uncharacterized protein</fullName>
    </submittedName>
</protein>
<proteinExistence type="predicted"/>
<dbReference type="Proteomes" id="UP001589733">
    <property type="component" value="Unassembled WGS sequence"/>
</dbReference>
<keyword evidence="2" id="KW-1185">Reference proteome</keyword>
<name>A0ABV6B467_9DEIO</name>
<accession>A0ABV6B467</accession>
<evidence type="ECO:0000313" key="2">
    <source>
        <dbReference type="Proteomes" id="UP001589733"/>
    </source>
</evidence>
<reference evidence="1 2" key="1">
    <citation type="submission" date="2024-09" db="EMBL/GenBank/DDBJ databases">
        <authorList>
            <person name="Sun Q."/>
            <person name="Mori K."/>
        </authorList>
    </citation>
    <scope>NUCLEOTIDE SEQUENCE [LARGE SCALE GENOMIC DNA]</scope>
    <source>
        <strain evidence="1 2">JCM 13503</strain>
    </source>
</reference>
<sequence>MTSPAPDAAIQKGRKLIHLYRRGVGGERQNAGRLLLAHLRTHDLTLYDLDSSLPVSQEVAALDSWRETASLMTRLGTPEQDEVLTQLVDAEDLTETELRKLLDAVDLNKLAEVRADGWAYTHAADPEHYRQAARTIRPADVLAQRGSLAQRLQNATVSAHFRLMHPERQIRANGPVQQRFVLGLVRGLTGQPGETTETGVRAYLDVEQLSRLRALLSQYGGQAEDAALRAAEQFGRELGEAG</sequence>
<evidence type="ECO:0000313" key="1">
    <source>
        <dbReference type="EMBL" id="MFB9994558.1"/>
    </source>
</evidence>
<gene>
    <name evidence="1" type="ORF">ACFFLM_21605</name>
</gene>
<organism evidence="1 2">
    <name type="scientific">Deinococcus oregonensis</name>
    <dbReference type="NCBI Taxonomy" id="1805970"/>
    <lineage>
        <taxon>Bacteria</taxon>
        <taxon>Thermotogati</taxon>
        <taxon>Deinococcota</taxon>
        <taxon>Deinococci</taxon>
        <taxon>Deinococcales</taxon>
        <taxon>Deinococcaceae</taxon>
        <taxon>Deinococcus</taxon>
    </lineage>
</organism>
<comment type="caution">
    <text evidence="1">The sequence shown here is derived from an EMBL/GenBank/DDBJ whole genome shotgun (WGS) entry which is preliminary data.</text>
</comment>
<dbReference type="RefSeq" id="WP_380015594.1">
    <property type="nucleotide sequence ID" value="NZ_JBHLYR010000063.1"/>
</dbReference>
<dbReference type="EMBL" id="JBHLYR010000063">
    <property type="protein sequence ID" value="MFB9994558.1"/>
    <property type="molecule type" value="Genomic_DNA"/>
</dbReference>